<dbReference type="EMBL" id="CP000504">
    <property type="protein sequence ID" value="ABL87384.1"/>
    <property type="molecule type" value="Genomic_DNA"/>
</dbReference>
<evidence type="ECO:0008006" key="3">
    <source>
        <dbReference type="Google" id="ProtNLM"/>
    </source>
</evidence>
<dbReference type="Gene3D" id="3.40.50.1450">
    <property type="entry name" value="HybD-like"/>
    <property type="match status" value="1"/>
</dbReference>
<dbReference type="AlphaFoldDB" id="A1RR02"/>
<dbReference type="STRING" id="384616.Pisl_0202"/>
<protein>
    <recommendedName>
        <fullName evidence="3">Ni,Fe-hydrogenase maturation factor</fullName>
    </recommendedName>
</protein>
<dbReference type="InterPro" id="IPR023430">
    <property type="entry name" value="Pept_HybD-like_dom_sf"/>
</dbReference>
<accession>A1RR02</accession>
<gene>
    <name evidence="1" type="ordered locus">Pisl_0202</name>
</gene>
<organism evidence="1 2">
    <name type="scientific">Pyrobaculum islandicum (strain DSM 4184 / JCM 9189 / GEO3)</name>
    <dbReference type="NCBI Taxonomy" id="384616"/>
    <lineage>
        <taxon>Archaea</taxon>
        <taxon>Thermoproteota</taxon>
        <taxon>Thermoprotei</taxon>
        <taxon>Thermoproteales</taxon>
        <taxon>Thermoproteaceae</taxon>
        <taxon>Pyrobaculum</taxon>
    </lineage>
</organism>
<dbReference type="SUPFAM" id="SSF53163">
    <property type="entry name" value="HybD-like"/>
    <property type="match status" value="1"/>
</dbReference>
<dbReference type="Proteomes" id="UP000002595">
    <property type="component" value="Chromosome"/>
</dbReference>
<proteinExistence type="predicted"/>
<evidence type="ECO:0000313" key="2">
    <source>
        <dbReference type="Proteomes" id="UP000002595"/>
    </source>
</evidence>
<reference evidence="1" key="1">
    <citation type="submission" date="2006-12" db="EMBL/GenBank/DDBJ databases">
        <title>Complete sequence of Pyrobaculum islandicum DSM 4184.</title>
        <authorList>
            <person name="Copeland A."/>
            <person name="Lucas S."/>
            <person name="Lapidus A."/>
            <person name="Barry K."/>
            <person name="Detter J.C."/>
            <person name="Glavina del Rio T."/>
            <person name="Dalin E."/>
            <person name="Tice H."/>
            <person name="Pitluck S."/>
            <person name="Meincke L."/>
            <person name="Brettin T."/>
            <person name="Bruce D."/>
            <person name="Han C."/>
            <person name="Tapia R."/>
            <person name="Gilna P."/>
            <person name="Schmutz J."/>
            <person name="Larimer F."/>
            <person name="Land M."/>
            <person name="Hauser L."/>
            <person name="Kyrpides N."/>
            <person name="Mikhailova N."/>
            <person name="Cozen A.E."/>
            <person name="Fitz-Gibbon S.T."/>
            <person name="House C.H."/>
            <person name="Saltikov C."/>
            <person name="Lowe T."/>
            <person name="Richardson P."/>
        </authorList>
    </citation>
    <scope>NUCLEOTIDE SEQUENCE [LARGE SCALE GENOMIC DNA]</scope>
    <source>
        <strain evidence="1">DSM 4184</strain>
    </source>
</reference>
<dbReference type="eggNOG" id="arCOG06056">
    <property type="taxonomic scope" value="Archaea"/>
</dbReference>
<sequence>MYIYTVKLRYMRVLVGYIGYLFKGDCAVGLRAGELLRSKGVEAVELSGDVFTMVDELMKLKPDKLILIGAVQRGRRPGTVEVYKFTPRSFGSPLEINDALRPSLEGRISLEDLLIGLSVLGRPTDEIYVVECEPPRPDPVIGLSPEGEKCAEELAKRAEELYVQA</sequence>
<evidence type="ECO:0000313" key="1">
    <source>
        <dbReference type="EMBL" id="ABL87384.1"/>
    </source>
</evidence>
<dbReference type="HOGENOM" id="CLU_1665596_0_0_2"/>
<dbReference type="KEGG" id="pis:Pisl_0202"/>
<name>A1RR02_PYRIL</name>
<keyword evidence="2" id="KW-1185">Reference proteome</keyword>